<dbReference type="EMBL" id="CP020335">
    <property type="protein sequence ID" value="QXF32571.1"/>
    <property type="molecule type" value="Genomic_DNA"/>
</dbReference>
<evidence type="ECO:0000259" key="1">
    <source>
        <dbReference type="Pfam" id="PF02668"/>
    </source>
</evidence>
<proteinExistence type="predicted"/>
<sequence length="110" mass="13575">MNKYGKKSGLLFNDECLSRFYNDKFFQKRIFSRIEDRVGISFSPLLNNFKCTEEVYSMLMDINIFIHQKENQYRLHLRENQCIVFSNYLYLHSRTKFPKDSQRTLFRFWF</sequence>
<dbReference type="Pfam" id="PF02668">
    <property type="entry name" value="TauD"/>
    <property type="match status" value="1"/>
</dbReference>
<dbReference type="RefSeq" id="WP_217471015.1">
    <property type="nucleotide sequence ID" value="NZ_CP020335.1"/>
</dbReference>
<gene>
    <name evidence="2" type="ORF">B0X70_04915</name>
</gene>
<evidence type="ECO:0000313" key="3">
    <source>
        <dbReference type="Proteomes" id="UP000693715"/>
    </source>
</evidence>
<protein>
    <recommendedName>
        <fullName evidence="1">TauD/TfdA-like domain-containing protein</fullName>
    </recommendedName>
</protein>
<accession>A0ABX8LSN1</accession>
<dbReference type="Proteomes" id="UP000693715">
    <property type="component" value="Chromosome"/>
</dbReference>
<name>A0ABX8LSN1_9GAMM</name>
<organism evidence="2 3">
    <name type="scientific">Photorhabdus akhurstii</name>
    <dbReference type="NCBI Taxonomy" id="171438"/>
    <lineage>
        <taxon>Bacteria</taxon>
        <taxon>Pseudomonadati</taxon>
        <taxon>Pseudomonadota</taxon>
        <taxon>Gammaproteobacteria</taxon>
        <taxon>Enterobacterales</taxon>
        <taxon>Morganellaceae</taxon>
        <taxon>Photorhabdus</taxon>
    </lineage>
</organism>
<reference evidence="2 3" key="1">
    <citation type="submission" date="2017-03" db="EMBL/GenBank/DDBJ databases">
        <title>Genome comparison of Photorhabdus luminescens strain 0813-124 phase variants.</title>
        <authorList>
            <person name="Chien C.-C."/>
            <person name="Chen W.-J."/>
            <person name="Shih M.-C."/>
            <person name="Hsieh F.-C."/>
        </authorList>
    </citation>
    <scope>NUCLEOTIDE SEQUENCE [LARGE SCALE GENOMIC DNA]</scope>
    <source>
        <strain evidence="2 3">0813-124 phase II</strain>
    </source>
</reference>
<feature type="domain" description="TauD/TfdA-like" evidence="1">
    <location>
        <begin position="51"/>
        <end position="109"/>
    </location>
</feature>
<evidence type="ECO:0000313" key="2">
    <source>
        <dbReference type="EMBL" id="QXF32571.1"/>
    </source>
</evidence>
<dbReference type="InterPro" id="IPR003819">
    <property type="entry name" value="TauD/TfdA-like"/>
</dbReference>
<keyword evidence="3" id="KW-1185">Reference proteome</keyword>